<dbReference type="Proteomes" id="UP001151760">
    <property type="component" value="Unassembled WGS sequence"/>
</dbReference>
<accession>A0ABQ5B727</accession>
<gene>
    <name evidence="2" type="ORF">Tco_0843686</name>
</gene>
<proteinExistence type="predicted"/>
<protein>
    <recommendedName>
        <fullName evidence="4">Reverse transcriptase domain-containing protein</fullName>
    </recommendedName>
</protein>
<evidence type="ECO:0008006" key="4">
    <source>
        <dbReference type="Google" id="ProtNLM"/>
    </source>
</evidence>
<comment type="caution">
    <text evidence="2">The sequence shown here is derived from an EMBL/GenBank/DDBJ whole genome shotgun (WGS) entry which is preliminary data.</text>
</comment>
<keyword evidence="3" id="KW-1185">Reference proteome</keyword>
<reference evidence="2" key="1">
    <citation type="journal article" date="2022" name="Int. J. Mol. Sci.">
        <title>Draft Genome of Tanacetum Coccineum: Genomic Comparison of Closely Related Tanacetum-Family Plants.</title>
        <authorList>
            <person name="Yamashiro T."/>
            <person name="Shiraishi A."/>
            <person name="Nakayama K."/>
            <person name="Satake H."/>
        </authorList>
    </citation>
    <scope>NUCLEOTIDE SEQUENCE</scope>
</reference>
<dbReference type="InterPro" id="IPR043502">
    <property type="entry name" value="DNA/RNA_pol_sf"/>
</dbReference>
<name>A0ABQ5B727_9ASTR</name>
<dbReference type="SUPFAM" id="SSF56672">
    <property type="entry name" value="DNA/RNA polymerases"/>
    <property type="match status" value="1"/>
</dbReference>
<sequence length="291" mass="33148">MRITSSHRLFGLPEWIQVPRTKTYQAESDQKDKMRHAMDDNGIPSKEIHERHRERAITAEEDFLMEEIDAFLEHDDSIPPGVDGIYDSEGDIVYLEELLSVINSDPNLPSSQFVKLSACEKGLILCEDLSRLDSRLTIHLETPILVLKLGKCHFMVKKGIVLGHKISKFGIEVDKSKVDVIAKLPHPTTVKEAFDILKALPVDHPGDTKVPIYTAKKVLRFRFYWTTIYKDGMTLSPDVTFVNVRAKFRQRDEMTQYSIPVCKILTCGLKGVDFMGPFPSSRGNKIYTRGR</sequence>
<feature type="compositionally biased region" description="Basic and acidic residues" evidence="1">
    <location>
        <begin position="28"/>
        <end position="39"/>
    </location>
</feature>
<evidence type="ECO:0000256" key="1">
    <source>
        <dbReference type="SAM" id="MobiDB-lite"/>
    </source>
</evidence>
<dbReference type="EMBL" id="BQNB010012892">
    <property type="protein sequence ID" value="GJT09224.1"/>
    <property type="molecule type" value="Genomic_DNA"/>
</dbReference>
<reference evidence="2" key="2">
    <citation type="submission" date="2022-01" db="EMBL/GenBank/DDBJ databases">
        <authorList>
            <person name="Yamashiro T."/>
            <person name="Shiraishi A."/>
            <person name="Satake H."/>
            <person name="Nakayama K."/>
        </authorList>
    </citation>
    <scope>NUCLEOTIDE SEQUENCE</scope>
</reference>
<organism evidence="2 3">
    <name type="scientific">Tanacetum coccineum</name>
    <dbReference type="NCBI Taxonomy" id="301880"/>
    <lineage>
        <taxon>Eukaryota</taxon>
        <taxon>Viridiplantae</taxon>
        <taxon>Streptophyta</taxon>
        <taxon>Embryophyta</taxon>
        <taxon>Tracheophyta</taxon>
        <taxon>Spermatophyta</taxon>
        <taxon>Magnoliopsida</taxon>
        <taxon>eudicotyledons</taxon>
        <taxon>Gunneridae</taxon>
        <taxon>Pentapetalae</taxon>
        <taxon>asterids</taxon>
        <taxon>campanulids</taxon>
        <taxon>Asterales</taxon>
        <taxon>Asteraceae</taxon>
        <taxon>Asteroideae</taxon>
        <taxon>Anthemideae</taxon>
        <taxon>Anthemidinae</taxon>
        <taxon>Tanacetum</taxon>
    </lineage>
</organism>
<evidence type="ECO:0000313" key="3">
    <source>
        <dbReference type="Proteomes" id="UP001151760"/>
    </source>
</evidence>
<feature type="region of interest" description="Disordered" evidence="1">
    <location>
        <begin position="22"/>
        <end position="43"/>
    </location>
</feature>
<evidence type="ECO:0000313" key="2">
    <source>
        <dbReference type="EMBL" id="GJT09224.1"/>
    </source>
</evidence>